<gene>
    <name evidence="3" type="ORF">TAO_1023</name>
</gene>
<evidence type="ECO:0000256" key="2">
    <source>
        <dbReference type="SAM" id="Phobius"/>
    </source>
</evidence>
<reference evidence="3 4" key="1">
    <citation type="journal article" date="2017" name="ISME J.">
        <title>An acid-tolerant ammonia-oxidizing ?-proteobacterium from soil.</title>
        <authorList>
            <person name="Hayatsu M."/>
            <person name="Tago K."/>
            <person name="Uchiyama I."/>
            <person name="Toyoda A."/>
            <person name="Wang Y."/>
            <person name="Shimomura Y."/>
            <person name="Okubo T."/>
            <person name="Kurisu F."/>
            <person name="Hirono Y."/>
            <person name="Nonaka K."/>
            <person name="Akiyama H."/>
            <person name="Itoh T."/>
            <person name="Takami H."/>
        </authorList>
    </citation>
    <scope>NUCLEOTIDE SEQUENCE [LARGE SCALE GENOMIC DNA]</scope>
    <source>
        <strain evidence="3 4">TAO100</strain>
    </source>
</reference>
<keyword evidence="2" id="KW-0812">Transmembrane</keyword>
<protein>
    <recommendedName>
        <fullName evidence="5">Conjugal transfer protein TraM</fullName>
    </recommendedName>
</protein>
<dbReference type="OrthoDB" id="7478199at2"/>
<dbReference type="KEGG" id="ntt:TAO_1023"/>
<evidence type="ECO:0008006" key="5">
    <source>
        <dbReference type="Google" id="ProtNLM"/>
    </source>
</evidence>
<keyword evidence="1" id="KW-0175">Coiled coil</keyword>
<evidence type="ECO:0000256" key="1">
    <source>
        <dbReference type="SAM" id="Coils"/>
    </source>
</evidence>
<dbReference type="RefSeq" id="WP_096526944.1">
    <property type="nucleotide sequence ID" value="NZ_AP014836.1"/>
</dbReference>
<dbReference type="Proteomes" id="UP000243679">
    <property type="component" value="Chromosome"/>
</dbReference>
<evidence type="ECO:0000313" key="3">
    <source>
        <dbReference type="EMBL" id="BAW80393.1"/>
    </source>
</evidence>
<organism evidence="3 4">
    <name type="scientific">Candidatus Nitrosoglobus terrae</name>
    <dbReference type="NCBI Taxonomy" id="1630141"/>
    <lineage>
        <taxon>Bacteria</taxon>
        <taxon>Pseudomonadati</taxon>
        <taxon>Pseudomonadota</taxon>
        <taxon>Gammaproteobacteria</taxon>
        <taxon>Chromatiales</taxon>
        <taxon>Chromatiaceae</taxon>
        <taxon>Candidatus Nitrosoglobus</taxon>
    </lineage>
</organism>
<feature type="transmembrane region" description="Helical" evidence="2">
    <location>
        <begin position="123"/>
        <end position="142"/>
    </location>
</feature>
<keyword evidence="2" id="KW-1133">Transmembrane helix</keyword>
<keyword evidence="2" id="KW-0472">Membrane</keyword>
<sequence length="143" mass="16299">MVLDRDEIIQIIAKDFGILLTKDDPVLAVLAVHDVVLGYYTNEVNINIERLKKNLEFISDQHQAHTKTLSESLIVKAVQQISEESQNFQKNLHLLLEQEHQRHQIMLEALTERSELANKQATIAMWVAVVFSLVSMVTIAVIL</sequence>
<proteinExistence type="predicted"/>
<name>A0A1Q2SMQ2_9GAMM</name>
<feature type="coiled-coil region" evidence="1">
    <location>
        <begin position="41"/>
        <end position="98"/>
    </location>
</feature>
<evidence type="ECO:0000313" key="4">
    <source>
        <dbReference type="Proteomes" id="UP000243679"/>
    </source>
</evidence>
<keyword evidence="4" id="KW-1185">Reference proteome</keyword>
<dbReference type="AlphaFoldDB" id="A0A1Q2SMQ2"/>
<dbReference type="EMBL" id="AP014836">
    <property type="protein sequence ID" value="BAW80393.1"/>
    <property type="molecule type" value="Genomic_DNA"/>
</dbReference>
<accession>A0A1Q2SMQ2</accession>